<keyword evidence="6 11" id="KW-0812">Transmembrane</keyword>
<evidence type="ECO:0000256" key="1">
    <source>
        <dbReference type="ARBA" id="ARBA00004377"/>
    </source>
</evidence>
<feature type="transmembrane region" description="Helical" evidence="11">
    <location>
        <begin position="34"/>
        <end position="56"/>
    </location>
</feature>
<keyword evidence="14" id="KW-1185">Reference proteome</keyword>
<evidence type="ECO:0000259" key="12">
    <source>
        <dbReference type="Pfam" id="PF12019"/>
    </source>
</evidence>
<comment type="similarity">
    <text evidence="9">Belongs to the GSP H family.</text>
</comment>
<reference evidence="14" key="1">
    <citation type="submission" date="2022-01" db="EMBL/GenBank/DDBJ databases">
        <title>Lysobacter chinensis sp. nov., a bacterium isolated from cow dung compost.</title>
        <authorList>
            <person name="Zhou L.Y."/>
        </authorList>
    </citation>
    <scope>NUCLEOTIDE SEQUENCE [LARGE SCALE GENOMIC DNA]</scope>
    <source>
        <strain evidence="14">TLK-CK17</strain>
    </source>
</reference>
<reference evidence="13 14" key="2">
    <citation type="submission" date="2022-01" db="EMBL/GenBank/DDBJ databases">
        <title>Lysobacter chinensis sp. nov., a bacterium isolated from cow dung compost.</title>
        <authorList>
            <person name="Liu Y."/>
        </authorList>
    </citation>
    <scope>NUCLEOTIDE SEQUENCE [LARGE SCALE GENOMIC DNA]</scope>
    <source>
        <strain evidence="13 14">TLK-CK17</strain>
    </source>
</reference>
<comment type="subcellular location">
    <subcellularLocation>
        <location evidence="1">Cell inner membrane</location>
        <topology evidence="1">Single-pass membrane protein</topology>
    </subcellularLocation>
</comment>
<evidence type="ECO:0000256" key="11">
    <source>
        <dbReference type="SAM" id="Phobius"/>
    </source>
</evidence>
<dbReference type="InterPro" id="IPR045584">
    <property type="entry name" value="Pilin-like"/>
</dbReference>
<dbReference type="EMBL" id="JAKJPO010000008">
    <property type="protein sequence ID" value="MCF7222619.1"/>
    <property type="molecule type" value="Genomic_DNA"/>
</dbReference>
<dbReference type="InterPro" id="IPR002416">
    <property type="entry name" value="T2SS_protein-GspH"/>
</dbReference>
<evidence type="ECO:0000256" key="7">
    <source>
        <dbReference type="ARBA" id="ARBA00022989"/>
    </source>
</evidence>
<dbReference type="Pfam" id="PF07963">
    <property type="entry name" value="N_methyl"/>
    <property type="match status" value="1"/>
</dbReference>
<evidence type="ECO:0000256" key="10">
    <source>
        <dbReference type="ARBA" id="ARBA00030775"/>
    </source>
</evidence>
<accession>A0ABS9HWQ4</accession>
<evidence type="ECO:0000313" key="13">
    <source>
        <dbReference type="EMBL" id="MCF7222619.1"/>
    </source>
</evidence>
<evidence type="ECO:0000256" key="4">
    <source>
        <dbReference type="ARBA" id="ARBA00022481"/>
    </source>
</evidence>
<evidence type="ECO:0000256" key="5">
    <source>
        <dbReference type="ARBA" id="ARBA00022519"/>
    </source>
</evidence>
<keyword evidence="3" id="KW-1003">Cell membrane</keyword>
<keyword evidence="8 11" id="KW-0472">Membrane</keyword>
<dbReference type="InterPro" id="IPR022346">
    <property type="entry name" value="T2SS_GspH"/>
</dbReference>
<evidence type="ECO:0000256" key="8">
    <source>
        <dbReference type="ARBA" id="ARBA00023136"/>
    </source>
</evidence>
<name>A0ABS9HWQ4_9GAMM</name>
<keyword evidence="5" id="KW-0997">Cell inner membrane</keyword>
<reference evidence="13 14" key="3">
    <citation type="submission" date="2022-01" db="EMBL/GenBank/DDBJ databases">
        <authorList>
            <person name="Zhou L.Y."/>
        </authorList>
    </citation>
    <scope>NUCLEOTIDE SEQUENCE [LARGE SCALE GENOMIC DNA]</scope>
    <source>
        <strain evidence="13 14">TLK-CK17</strain>
    </source>
</reference>
<dbReference type="NCBIfam" id="TIGR02532">
    <property type="entry name" value="IV_pilin_GFxxxE"/>
    <property type="match status" value="1"/>
</dbReference>
<evidence type="ECO:0000256" key="3">
    <source>
        <dbReference type="ARBA" id="ARBA00022475"/>
    </source>
</evidence>
<dbReference type="SUPFAM" id="SSF54523">
    <property type="entry name" value="Pili subunits"/>
    <property type="match status" value="1"/>
</dbReference>
<proteinExistence type="inferred from homology"/>
<comment type="caution">
    <text evidence="13">The sequence shown here is derived from an EMBL/GenBank/DDBJ whole genome shotgun (WGS) entry which is preliminary data.</text>
</comment>
<dbReference type="Gene3D" id="3.55.40.10">
    <property type="entry name" value="minor pseudopilin epsh domain"/>
    <property type="match status" value="1"/>
</dbReference>
<organism evidence="13 14">
    <name type="scientific">Marilutibacter chinensis</name>
    <dbReference type="NCBI Taxonomy" id="2912247"/>
    <lineage>
        <taxon>Bacteria</taxon>
        <taxon>Pseudomonadati</taxon>
        <taxon>Pseudomonadota</taxon>
        <taxon>Gammaproteobacteria</taxon>
        <taxon>Lysobacterales</taxon>
        <taxon>Lysobacteraceae</taxon>
        <taxon>Marilutibacter</taxon>
    </lineage>
</organism>
<feature type="domain" description="General secretion pathway GspH" evidence="12">
    <location>
        <begin position="67"/>
        <end position="168"/>
    </location>
</feature>
<evidence type="ECO:0000256" key="6">
    <source>
        <dbReference type="ARBA" id="ARBA00022692"/>
    </source>
</evidence>
<keyword evidence="7 11" id="KW-1133">Transmembrane helix</keyword>
<dbReference type="RefSeq" id="WP_237055420.1">
    <property type="nucleotide sequence ID" value="NZ_JAKJPO010000008.1"/>
</dbReference>
<evidence type="ECO:0000256" key="9">
    <source>
        <dbReference type="ARBA" id="ARBA00025772"/>
    </source>
</evidence>
<sequence>MRIAAIRHATSRVTRLPAGPVRRLVPTDAAGTRGFTLVELMVVLFILGIAGIAVVMTAPGEDTLGREADRFAAGLVRAREEAILGTRAVEVTVTAQGYGFTRQHFGGWQPLREAPFRNRLWPGETRPVLPRGREQIGFRFDPTGAATAGSLVLSRGSDAIEIHVDAAGEVRTDARH</sequence>
<keyword evidence="4" id="KW-0488">Methylation</keyword>
<evidence type="ECO:0000313" key="14">
    <source>
        <dbReference type="Proteomes" id="UP001430796"/>
    </source>
</evidence>
<dbReference type="Proteomes" id="UP001430796">
    <property type="component" value="Unassembled WGS sequence"/>
</dbReference>
<dbReference type="Pfam" id="PF12019">
    <property type="entry name" value="GspH"/>
    <property type="match status" value="1"/>
</dbReference>
<dbReference type="PROSITE" id="PS00409">
    <property type="entry name" value="PROKAR_NTER_METHYL"/>
    <property type="match status" value="1"/>
</dbReference>
<gene>
    <name evidence="13" type="ORF">L3V18_12625</name>
</gene>
<dbReference type="InterPro" id="IPR012902">
    <property type="entry name" value="N_methyl_site"/>
</dbReference>
<evidence type="ECO:0000256" key="2">
    <source>
        <dbReference type="ARBA" id="ARBA00021549"/>
    </source>
</evidence>
<protein>
    <recommendedName>
        <fullName evidence="2">Type II secretion system protein H</fullName>
    </recommendedName>
    <alternativeName>
        <fullName evidence="10">General secretion pathway protein H</fullName>
    </alternativeName>
</protein>
<dbReference type="PRINTS" id="PR00885">
    <property type="entry name" value="BCTERIALGSPH"/>
</dbReference>